<proteinExistence type="predicted"/>
<dbReference type="Gene3D" id="3.10.10.10">
    <property type="entry name" value="HIV Type 1 Reverse Transcriptase, subunit A, domain 1"/>
    <property type="match status" value="2"/>
</dbReference>
<dbReference type="PANTHER" id="PTHR24559">
    <property type="entry name" value="TRANSPOSON TY3-I GAG-POL POLYPROTEIN"/>
    <property type="match status" value="1"/>
</dbReference>
<dbReference type="InterPro" id="IPR043128">
    <property type="entry name" value="Rev_trsase/Diguanyl_cyclase"/>
</dbReference>
<sequence length="158" mass="18415">MSGVDPPVAVHRLYVDPHYKPIKKKKRTFSKENGKAIRREVDKLMGADAIRESLFPAWLANIISVPKPNGTGYHYIFKAEEDVEKMAFEIEDDVWKAMAFGLNNAGATYQRMVNKVFYTQIGRNMEIFVEHMLIKSREAEDHMDNHRESFENLRRNKL</sequence>
<gene>
    <name evidence="1" type="ORF">LIER_29016</name>
</gene>
<evidence type="ECO:0000313" key="2">
    <source>
        <dbReference type="Proteomes" id="UP001454036"/>
    </source>
</evidence>
<protein>
    <submittedName>
        <fullName evidence="1">Uncharacterized protein</fullName>
    </submittedName>
</protein>
<accession>A0AAV3RL04</accession>
<dbReference type="AlphaFoldDB" id="A0AAV3RL04"/>
<dbReference type="InterPro" id="IPR053134">
    <property type="entry name" value="RNA-dir_DNA_polymerase"/>
</dbReference>
<dbReference type="SUPFAM" id="SSF56672">
    <property type="entry name" value="DNA/RNA polymerases"/>
    <property type="match status" value="1"/>
</dbReference>
<keyword evidence="2" id="KW-1185">Reference proteome</keyword>
<organism evidence="1 2">
    <name type="scientific">Lithospermum erythrorhizon</name>
    <name type="common">Purple gromwell</name>
    <name type="synonym">Lithospermum officinale var. erythrorhizon</name>
    <dbReference type="NCBI Taxonomy" id="34254"/>
    <lineage>
        <taxon>Eukaryota</taxon>
        <taxon>Viridiplantae</taxon>
        <taxon>Streptophyta</taxon>
        <taxon>Embryophyta</taxon>
        <taxon>Tracheophyta</taxon>
        <taxon>Spermatophyta</taxon>
        <taxon>Magnoliopsida</taxon>
        <taxon>eudicotyledons</taxon>
        <taxon>Gunneridae</taxon>
        <taxon>Pentapetalae</taxon>
        <taxon>asterids</taxon>
        <taxon>lamiids</taxon>
        <taxon>Boraginales</taxon>
        <taxon>Boraginaceae</taxon>
        <taxon>Boraginoideae</taxon>
        <taxon>Lithospermeae</taxon>
        <taxon>Lithospermum</taxon>
    </lineage>
</organism>
<reference evidence="1 2" key="1">
    <citation type="submission" date="2024-01" db="EMBL/GenBank/DDBJ databases">
        <title>The complete chloroplast genome sequence of Lithospermum erythrorhizon: insights into the phylogenetic relationship among Boraginaceae species and the maternal lineages of purple gromwells.</title>
        <authorList>
            <person name="Okada T."/>
            <person name="Watanabe K."/>
        </authorList>
    </citation>
    <scope>NUCLEOTIDE SEQUENCE [LARGE SCALE GENOMIC DNA]</scope>
</reference>
<dbReference type="Gene3D" id="3.30.70.270">
    <property type="match status" value="1"/>
</dbReference>
<evidence type="ECO:0000313" key="1">
    <source>
        <dbReference type="EMBL" id="GAA0175926.1"/>
    </source>
</evidence>
<comment type="caution">
    <text evidence="1">The sequence shown here is derived from an EMBL/GenBank/DDBJ whole genome shotgun (WGS) entry which is preliminary data.</text>
</comment>
<dbReference type="InterPro" id="IPR043502">
    <property type="entry name" value="DNA/RNA_pol_sf"/>
</dbReference>
<name>A0AAV3RL04_LITER</name>
<dbReference type="Proteomes" id="UP001454036">
    <property type="component" value="Unassembled WGS sequence"/>
</dbReference>
<dbReference type="EMBL" id="BAABME010009846">
    <property type="protein sequence ID" value="GAA0175926.1"/>
    <property type="molecule type" value="Genomic_DNA"/>
</dbReference>
<dbReference type="PANTHER" id="PTHR24559:SF444">
    <property type="entry name" value="REVERSE TRANSCRIPTASE DOMAIN-CONTAINING PROTEIN"/>
    <property type="match status" value="1"/>
</dbReference>